<evidence type="ECO:0000259" key="4">
    <source>
        <dbReference type="PROSITE" id="PS50871"/>
    </source>
</evidence>
<evidence type="ECO:0000313" key="6">
    <source>
        <dbReference type="Proteomes" id="UP001497623"/>
    </source>
</evidence>
<dbReference type="InterPro" id="IPR001073">
    <property type="entry name" value="C1q_dom"/>
</dbReference>
<dbReference type="InterPro" id="IPR008983">
    <property type="entry name" value="Tumour_necrosis_fac-like_dom"/>
</dbReference>
<evidence type="ECO:0000256" key="1">
    <source>
        <dbReference type="ARBA" id="ARBA00004613"/>
    </source>
</evidence>
<dbReference type="InterPro" id="IPR050392">
    <property type="entry name" value="Collagen/C1q_domain"/>
</dbReference>
<name>A0AAV2SKU8_MEGNR</name>
<feature type="chain" id="PRO_5044022158" description="C1q domain-containing protein" evidence="3">
    <location>
        <begin position="25"/>
        <end position="184"/>
    </location>
</feature>
<dbReference type="AlphaFoldDB" id="A0AAV2SKU8"/>
<keyword evidence="3" id="KW-0732">Signal</keyword>
<evidence type="ECO:0000256" key="3">
    <source>
        <dbReference type="SAM" id="SignalP"/>
    </source>
</evidence>
<dbReference type="PANTHER" id="PTHR15427:SF33">
    <property type="entry name" value="COLLAGEN IV NC1 DOMAIN-CONTAINING PROTEIN"/>
    <property type="match status" value="1"/>
</dbReference>
<feature type="signal peptide" evidence="3">
    <location>
        <begin position="1"/>
        <end position="24"/>
    </location>
</feature>
<dbReference type="Proteomes" id="UP001497623">
    <property type="component" value="Unassembled WGS sequence"/>
</dbReference>
<dbReference type="GO" id="GO:0005581">
    <property type="term" value="C:collagen trimer"/>
    <property type="evidence" value="ECO:0007669"/>
    <property type="project" value="UniProtKB-KW"/>
</dbReference>
<dbReference type="Pfam" id="PF00386">
    <property type="entry name" value="C1q"/>
    <property type="match status" value="1"/>
</dbReference>
<evidence type="ECO:0000313" key="5">
    <source>
        <dbReference type="EMBL" id="CAL4200666.1"/>
    </source>
</evidence>
<protein>
    <recommendedName>
        <fullName evidence="4">C1q domain-containing protein</fullName>
    </recommendedName>
</protein>
<dbReference type="Gene3D" id="2.60.120.40">
    <property type="match status" value="1"/>
</dbReference>
<comment type="subcellular location">
    <subcellularLocation>
        <location evidence="1">Secreted</location>
    </subcellularLocation>
</comment>
<dbReference type="SUPFAM" id="SSF49842">
    <property type="entry name" value="TNF-like"/>
    <property type="match status" value="1"/>
</dbReference>
<gene>
    <name evidence="5" type="ORF">MNOR_LOCUS37556</name>
</gene>
<keyword evidence="6" id="KW-1185">Reference proteome</keyword>
<dbReference type="SMART" id="SM00110">
    <property type="entry name" value="C1Q"/>
    <property type="match status" value="1"/>
</dbReference>
<proteinExistence type="predicted"/>
<comment type="caution">
    <text evidence="5">The sequence shown here is derived from an EMBL/GenBank/DDBJ whole genome shotgun (WGS) entry which is preliminary data.</text>
</comment>
<accession>A0AAV2SKU8</accession>
<dbReference type="EMBL" id="CAXKWB010076699">
    <property type="protein sequence ID" value="CAL4200666.1"/>
    <property type="molecule type" value="Genomic_DNA"/>
</dbReference>
<dbReference type="PROSITE" id="PS50871">
    <property type="entry name" value="C1Q"/>
    <property type="match status" value="1"/>
</dbReference>
<dbReference type="PANTHER" id="PTHR15427">
    <property type="entry name" value="EMILIN ELASTIN MICROFIBRIL INTERFACE-LOCATED PROTEIN ELASTIN MICROFIBRIL INTERFACER"/>
    <property type="match status" value="1"/>
</dbReference>
<feature type="domain" description="C1q" evidence="4">
    <location>
        <begin position="40"/>
        <end position="184"/>
    </location>
</feature>
<organism evidence="5 6">
    <name type="scientific">Meganyctiphanes norvegica</name>
    <name type="common">Northern krill</name>
    <name type="synonym">Thysanopoda norvegica</name>
    <dbReference type="NCBI Taxonomy" id="48144"/>
    <lineage>
        <taxon>Eukaryota</taxon>
        <taxon>Metazoa</taxon>
        <taxon>Ecdysozoa</taxon>
        <taxon>Arthropoda</taxon>
        <taxon>Crustacea</taxon>
        <taxon>Multicrustacea</taxon>
        <taxon>Malacostraca</taxon>
        <taxon>Eumalacostraca</taxon>
        <taxon>Eucarida</taxon>
        <taxon>Euphausiacea</taxon>
        <taxon>Euphausiidae</taxon>
        <taxon>Meganyctiphanes</taxon>
    </lineage>
</organism>
<sequence length="184" mass="20186">MMFSKFFLIAMICILPQTWDLGQTQNIAQNAPIRSPVKPPGCESVGFSAKRAAGADAQYHINAVTRISFQDTLSDFGSDAKWDKTKFCSSCPGFYFFSFHALSSEHGDFTLSLQLNEQSQVTAFGSKNGNQWAGNSAILSLGNDDCVRLELEQGTIYEHPAPVTRNGKQELYTTTFSGFLTTSA</sequence>
<evidence type="ECO:0000256" key="2">
    <source>
        <dbReference type="ARBA" id="ARBA00022525"/>
    </source>
</evidence>
<keyword evidence="2" id="KW-0964">Secreted</keyword>
<reference evidence="5 6" key="1">
    <citation type="submission" date="2024-05" db="EMBL/GenBank/DDBJ databases">
        <authorList>
            <person name="Wallberg A."/>
        </authorList>
    </citation>
    <scope>NUCLEOTIDE SEQUENCE [LARGE SCALE GENOMIC DNA]</scope>
</reference>